<feature type="transmembrane region" description="Helical" evidence="1">
    <location>
        <begin position="220"/>
        <end position="239"/>
    </location>
</feature>
<accession>A0A2P7QV96</accession>
<dbReference type="InterPro" id="IPR000620">
    <property type="entry name" value="EamA_dom"/>
</dbReference>
<evidence type="ECO:0000313" key="4">
    <source>
        <dbReference type="Proteomes" id="UP000241167"/>
    </source>
</evidence>
<feature type="transmembrane region" description="Helical" evidence="1">
    <location>
        <begin position="272"/>
        <end position="290"/>
    </location>
</feature>
<evidence type="ECO:0000256" key="1">
    <source>
        <dbReference type="SAM" id="Phobius"/>
    </source>
</evidence>
<name>A0A2P7QV96_9SPHN</name>
<dbReference type="PANTHER" id="PTHR22911">
    <property type="entry name" value="ACYL-MALONYL CONDENSING ENZYME-RELATED"/>
    <property type="match status" value="1"/>
</dbReference>
<keyword evidence="4" id="KW-1185">Reference proteome</keyword>
<dbReference type="RefSeq" id="WP_106512049.1">
    <property type="nucleotide sequence ID" value="NZ_PXYI01000002.1"/>
</dbReference>
<feature type="transmembrane region" description="Helical" evidence="1">
    <location>
        <begin position="72"/>
        <end position="95"/>
    </location>
</feature>
<dbReference type="EMBL" id="PXYI01000002">
    <property type="protein sequence ID" value="PSJ41882.1"/>
    <property type="molecule type" value="Genomic_DNA"/>
</dbReference>
<keyword evidence="1" id="KW-1133">Transmembrane helix</keyword>
<feature type="transmembrane region" description="Helical" evidence="1">
    <location>
        <begin position="246"/>
        <end position="266"/>
    </location>
</feature>
<dbReference type="SUPFAM" id="SSF103481">
    <property type="entry name" value="Multidrug resistance efflux transporter EmrE"/>
    <property type="match status" value="2"/>
</dbReference>
<feature type="transmembrane region" description="Helical" evidence="1">
    <location>
        <begin position="101"/>
        <end position="123"/>
    </location>
</feature>
<gene>
    <name evidence="3" type="ORF">C7I55_06340</name>
</gene>
<feature type="transmembrane region" description="Helical" evidence="1">
    <location>
        <begin position="12"/>
        <end position="33"/>
    </location>
</feature>
<keyword evidence="1" id="KW-0472">Membrane</keyword>
<comment type="caution">
    <text evidence="3">The sequence shown here is derived from an EMBL/GenBank/DDBJ whole genome shotgun (WGS) entry which is preliminary data.</text>
</comment>
<protein>
    <submittedName>
        <fullName evidence="3">EamA family transporter</fullName>
    </submittedName>
</protein>
<dbReference type="InterPro" id="IPR037185">
    <property type="entry name" value="EmrE-like"/>
</dbReference>
<dbReference type="OrthoDB" id="8770617at2"/>
<sequence>MHDPTRLQAARAGRFAFPALLLSNLMLAFGPWMVRLADVGPVAAGFWRLALAAPFLLILARPGLRGASSPSSGLLAVIAVGGLFFAADLAAWHVGIHMTKLANATLFGNCSSFLLMLYGFIVLRRLPGRVQMVALGLAGVGAALLLGSSYEMSPKNLRGDLFALLAGLFYALYLVVIDRARRTVAPMPVLAIATISGAVPLLLFAALLGETIMPNAWTPLILLSLGSQLIGQGLLVYAVGHLSPVVVGLTLLTQPAATAVIGWFAYGERLGLADLIGAGFIAAALVLIRLPERQNG</sequence>
<dbReference type="Pfam" id="PF00892">
    <property type="entry name" value="EamA"/>
    <property type="match status" value="2"/>
</dbReference>
<dbReference type="AlphaFoldDB" id="A0A2P7QV96"/>
<dbReference type="GO" id="GO:0016020">
    <property type="term" value="C:membrane"/>
    <property type="evidence" value="ECO:0007669"/>
    <property type="project" value="InterPro"/>
</dbReference>
<reference evidence="3 4" key="1">
    <citation type="submission" date="2018-03" db="EMBL/GenBank/DDBJ databases">
        <title>The draft genome of Sphingosinicella sp. GL-C-18.</title>
        <authorList>
            <person name="Liu L."/>
            <person name="Li L."/>
            <person name="Liang L."/>
            <person name="Zhang X."/>
            <person name="Wang T."/>
        </authorList>
    </citation>
    <scope>NUCLEOTIDE SEQUENCE [LARGE SCALE GENOMIC DNA]</scope>
    <source>
        <strain evidence="3 4">GL-C-18</strain>
    </source>
</reference>
<feature type="domain" description="EamA" evidence="2">
    <location>
        <begin position="19"/>
        <end position="146"/>
    </location>
</feature>
<organism evidence="3 4">
    <name type="scientific">Allosphingosinicella deserti</name>
    <dbReference type="NCBI Taxonomy" id="2116704"/>
    <lineage>
        <taxon>Bacteria</taxon>
        <taxon>Pseudomonadati</taxon>
        <taxon>Pseudomonadota</taxon>
        <taxon>Alphaproteobacteria</taxon>
        <taxon>Sphingomonadales</taxon>
        <taxon>Sphingomonadaceae</taxon>
        <taxon>Allosphingosinicella</taxon>
    </lineage>
</organism>
<evidence type="ECO:0000259" key="2">
    <source>
        <dbReference type="Pfam" id="PF00892"/>
    </source>
</evidence>
<feature type="domain" description="EamA" evidence="2">
    <location>
        <begin position="158"/>
        <end position="289"/>
    </location>
</feature>
<feature type="transmembrane region" description="Helical" evidence="1">
    <location>
        <begin position="130"/>
        <end position="149"/>
    </location>
</feature>
<keyword evidence="1" id="KW-0812">Transmembrane</keyword>
<dbReference type="PANTHER" id="PTHR22911:SF76">
    <property type="entry name" value="EAMA DOMAIN-CONTAINING PROTEIN"/>
    <property type="match status" value="1"/>
</dbReference>
<evidence type="ECO:0000313" key="3">
    <source>
        <dbReference type="EMBL" id="PSJ41882.1"/>
    </source>
</evidence>
<feature type="transmembrane region" description="Helical" evidence="1">
    <location>
        <begin position="189"/>
        <end position="208"/>
    </location>
</feature>
<proteinExistence type="predicted"/>
<feature type="transmembrane region" description="Helical" evidence="1">
    <location>
        <begin position="161"/>
        <end position="177"/>
    </location>
</feature>
<feature type="transmembrane region" description="Helical" evidence="1">
    <location>
        <begin position="39"/>
        <end position="60"/>
    </location>
</feature>
<dbReference type="Proteomes" id="UP000241167">
    <property type="component" value="Unassembled WGS sequence"/>
</dbReference>